<feature type="region of interest" description="Disordered" evidence="2">
    <location>
        <begin position="549"/>
        <end position="574"/>
    </location>
</feature>
<dbReference type="InterPro" id="IPR045142">
    <property type="entry name" value="BCAS3-like"/>
</dbReference>
<evidence type="ECO:0008006" key="7">
    <source>
        <dbReference type="Google" id="ProtNLM"/>
    </source>
</evidence>
<proteinExistence type="predicted"/>
<organism evidence="5 6">
    <name type="scientific">Orchesella dallaii</name>
    <dbReference type="NCBI Taxonomy" id="48710"/>
    <lineage>
        <taxon>Eukaryota</taxon>
        <taxon>Metazoa</taxon>
        <taxon>Ecdysozoa</taxon>
        <taxon>Arthropoda</taxon>
        <taxon>Hexapoda</taxon>
        <taxon>Collembola</taxon>
        <taxon>Entomobryomorpha</taxon>
        <taxon>Entomobryoidea</taxon>
        <taxon>Orchesellidae</taxon>
        <taxon>Orchesellinae</taxon>
        <taxon>Orchesella</taxon>
    </lineage>
</organism>
<dbReference type="PANTHER" id="PTHR13268">
    <property type="entry name" value="BREAST CARCINOMA AMPLIFIED SEQUENCE 3"/>
    <property type="match status" value="1"/>
</dbReference>
<sequence>MMQSDSDSSDGSSDYFDQVKSPPSRLDLPPSKMSADSLRKGSMIRHAGSMVRPQTVTEKTLMESVAGFINEVGLVTQPTSGNEDKENCITWTKFEDCRSHGLKLAVASNFKGESCHTAPPLLLTLGYQSGVQMWAIPANGEAHEILSWKKPNVRLFQLLPNPAQSDKDQFRAARPVVVICEGSNSPTSSNQLTFVSFRSGEPLKTNKFMHPVCDILANQVAIVVTFLDKIILIDPCTFEIRTTISSAERVSTIPFSSPVALGSSWLAYTERKLLPIFQSSGGVEMANTTSYTASVLYAAKSLTKGLKGLGETVANSITGHRVTTTSESELNSTVEPGIVTILDLNELKQGEVVLSDLSGLSGLSTASVIAHFVAHMNNPVVAMSFDHSGLLLVTADKEGHDFNVFRIHPHPLGASMAAVHHLYVLHRGDTAAKVQSISFAPDSRWVAVSTLRGTTHIFPITPYGGHVSARTHTSHRVVNRLSRFHRTAGLDDAPTSGRNSPVSAFNPGPVGNSVGKSFDLCNNAAPYPNPRLPPFPHPIMIPPMAQLRQSFATSSSSTSPKNSPPVSKSKGLCPEDRNNVLTLFESPRSWHISSSPVVPTCGKKKRPAVDALFIMTSYGNLIEYCLDPKATSGTVPGSGMTRDKISDDASIKLSVHAKAQWNFTKPSFTKELQPPLQPNNLILLPTCYLIPGDLHLNCNDSKAVTFDGEDNMDERWLSQVEICTHSGPHRRLWMGPQFTFKVFNSNSSKLPLRSMSGGLDVETVEVNVTNRPAKSNPVNMPASSSLIPVVIEGSSGSSLEQSPRLADPYCDSETSVVHNESQLKENLADAMMENCGGISRETGGCQSLGSCDDISSTSSFESTSQTSIDAPGAPSFCIDAGLPFPD</sequence>
<evidence type="ECO:0000313" key="5">
    <source>
        <dbReference type="EMBL" id="CAL8079431.1"/>
    </source>
</evidence>
<feature type="region of interest" description="Disordered" evidence="2">
    <location>
        <begin position="1"/>
        <end position="38"/>
    </location>
</feature>
<dbReference type="InterPro" id="IPR015943">
    <property type="entry name" value="WD40/YVTN_repeat-like_dom_sf"/>
</dbReference>
<dbReference type="PANTHER" id="PTHR13268:SF0">
    <property type="entry name" value="BCAS3 MICROTUBULE ASSOCIATED CELL MIGRATION FACTOR"/>
    <property type="match status" value="1"/>
</dbReference>
<dbReference type="InterPro" id="IPR048382">
    <property type="entry name" value="BCAS3_WD40"/>
</dbReference>
<protein>
    <recommendedName>
        <fullName evidence="7">Breast carcinoma-amplified sequence 3</fullName>
    </recommendedName>
</protein>
<feature type="domain" description="BCAS3" evidence="3">
    <location>
        <begin position="710"/>
        <end position="767"/>
    </location>
</feature>
<feature type="compositionally biased region" description="Low complexity" evidence="2">
    <location>
        <begin position="554"/>
        <end position="570"/>
    </location>
</feature>
<evidence type="ECO:0000259" key="3">
    <source>
        <dbReference type="Pfam" id="PF12490"/>
    </source>
</evidence>
<evidence type="ECO:0000259" key="4">
    <source>
        <dbReference type="Pfam" id="PF21034"/>
    </source>
</evidence>
<name>A0ABP1PXT5_9HEXA</name>
<evidence type="ECO:0000256" key="1">
    <source>
        <dbReference type="ARBA" id="ARBA00004329"/>
    </source>
</evidence>
<dbReference type="Pfam" id="PF21034">
    <property type="entry name" value="BCAS3_WD40"/>
    <property type="match status" value="1"/>
</dbReference>
<keyword evidence="6" id="KW-1185">Reference proteome</keyword>
<dbReference type="EMBL" id="CAXLJM020000013">
    <property type="protein sequence ID" value="CAL8079431.1"/>
    <property type="molecule type" value="Genomic_DNA"/>
</dbReference>
<comment type="subcellular location">
    <subcellularLocation>
        <location evidence="1">Preautophagosomal structure</location>
    </subcellularLocation>
</comment>
<comment type="caution">
    <text evidence="5">The sequence shown here is derived from an EMBL/GenBank/DDBJ whole genome shotgun (WGS) entry which is preliminary data.</text>
</comment>
<evidence type="ECO:0000313" key="6">
    <source>
        <dbReference type="Proteomes" id="UP001642540"/>
    </source>
</evidence>
<reference evidence="5 6" key="1">
    <citation type="submission" date="2024-08" db="EMBL/GenBank/DDBJ databases">
        <authorList>
            <person name="Cucini C."/>
            <person name="Frati F."/>
        </authorList>
    </citation>
    <scope>NUCLEOTIDE SEQUENCE [LARGE SCALE GENOMIC DNA]</scope>
</reference>
<evidence type="ECO:0000256" key="2">
    <source>
        <dbReference type="SAM" id="MobiDB-lite"/>
    </source>
</evidence>
<dbReference type="InterPro" id="IPR036322">
    <property type="entry name" value="WD40_repeat_dom_sf"/>
</dbReference>
<accession>A0ABP1PXT5</accession>
<feature type="compositionally biased region" description="Low complexity" evidence="2">
    <location>
        <begin position="1"/>
        <end position="14"/>
    </location>
</feature>
<dbReference type="Gene3D" id="2.130.10.10">
    <property type="entry name" value="YVTN repeat-like/Quinoprotein amine dehydrogenase"/>
    <property type="match status" value="1"/>
</dbReference>
<dbReference type="Pfam" id="PF12490">
    <property type="entry name" value="BCAS3"/>
    <property type="match status" value="1"/>
</dbReference>
<feature type="domain" description="BCAS3 WD40" evidence="4">
    <location>
        <begin position="89"/>
        <end position="550"/>
    </location>
</feature>
<dbReference type="InterPro" id="IPR022175">
    <property type="entry name" value="BCAS3_dom"/>
</dbReference>
<dbReference type="Proteomes" id="UP001642540">
    <property type="component" value="Unassembled WGS sequence"/>
</dbReference>
<dbReference type="SUPFAM" id="SSF50978">
    <property type="entry name" value="WD40 repeat-like"/>
    <property type="match status" value="1"/>
</dbReference>
<gene>
    <name evidence="5" type="ORF">ODALV1_LOCUS4359</name>
</gene>